<feature type="signal peptide" evidence="3">
    <location>
        <begin position="1"/>
        <end position="22"/>
    </location>
</feature>
<dbReference type="InterPro" id="IPR042185">
    <property type="entry name" value="Serpin_sf_2"/>
</dbReference>
<dbReference type="Gene3D" id="2.30.39.10">
    <property type="entry name" value="Alpha-1-antitrypsin, domain 1"/>
    <property type="match status" value="1"/>
</dbReference>
<proteinExistence type="predicted"/>
<protein>
    <submittedName>
        <fullName evidence="5">Putative serine proteinase inhibitor</fullName>
    </submittedName>
</protein>
<evidence type="ECO:0000259" key="4">
    <source>
        <dbReference type="Pfam" id="PF00079"/>
    </source>
</evidence>
<dbReference type="InterPro" id="IPR036186">
    <property type="entry name" value="Serpin_sf"/>
</dbReference>
<dbReference type="SUPFAM" id="SSF56574">
    <property type="entry name" value="Serpins"/>
    <property type="match status" value="1"/>
</dbReference>
<keyword evidence="1" id="KW-0646">Protease inhibitor</keyword>
<name>A0A1Q3FC85_CULTA</name>
<dbReference type="AlphaFoldDB" id="A0A1Q3FC85"/>
<keyword evidence="3" id="KW-0732">Signal</keyword>
<dbReference type="Gene3D" id="3.30.497.10">
    <property type="entry name" value="Antithrombin, subunit I, domain 2"/>
    <property type="match status" value="1"/>
</dbReference>
<accession>A0A1Q3FC85</accession>
<evidence type="ECO:0000256" key="1">
    <source>
        <dbReference type="ARBA" id="ARBA00022690"/>
    </source>
</evidence>
<organism evidence="5">
    <name type="scientific">Culex tarsalis</name>
    <name type="common">Encephalitis mosquito</name>
    <dbReference type="NCBI Taxonomy" id="7177"/>
    <lineage>
        <taxon>Eukaryota</taxon>
        <taxon>Metazoa</taxon>
        <taxon>Ecdysozoa</taxon>
        <taxon>Arthropoda</taxon>
        <taxon>Hexapoda</taxon>
        <taxon>Insecta</taxon>
        <taxon>Pterygota</taxon>
        <taxon>Neoptera</taxon>
        <taxon>Endopterygota</taxon>
        <taxon>Diptera</taxon>
        <taxon>Nematocera</taxon>
        <taxon>Culicoidea</taxon>
        <taxon>Culicidae</taxon>
        <taxon>Culicinae</taxon>
        <taxon>Culicini</taxon>
        <taxon>Culex</taxon>
        <taxon>Culex</taxon>
    </lineage>
</organism>
<sequence>MVVRKVLSIALVLAYIVHLSSSQQMIQKKKVVVDIDKSLTKYLAKFYKVSNALIPSTVTFPTSGHFQHRLVEGQNNALAPLLDLYVLVLLYQVSDGSTKTDVHTLLNIPEDAEDGTMDKFEAKLRQYLEKFGLFGTKLFVDSTIKATPTELRDKKFFSTDSIRFSQKDEFLRKINSWMTSMGMPNNAHFVHNFNFDDKTVSLILQVMSYRWKLPLAVSTTSKKFLGEEVRHLEGSLQGNYAAINQLGIQVLEQMPSNADVKLWLILPNSMVTFINKTFEDNTISEISTNLKNKQQLVKISIPQVKIEFNSEENAFIQSNFHVLTSMFSSPSIRLESNKENKYPIKAFLAHCLFQFEEDNSAKVSNPTTLTLNFDKPFTIMVLTKDTNIPLLMANYFSVKDKMLAMEDEEQLLAEQVAREALESRADL</sequence>
<keyword evidence="2" id="KW-0722">Serine protease inhibitor</keyword>
<feature type="chain" id="PRO_5013179512" evidence="3">
    <location>
        <begin position="23"/>
        <end position="427"/>
    </location>
</feature>
<dbReference type="EMBL" id="GFDL01009932">
    <property type="protein sequence ID" value="JAV25113.1"/>
    <property type="molecule type" value="Transcribed_RNA"/>
</dbReference>
<reference evidence="5" key="1">
    <citation type="submission" date="2017-01" db="EMBL/GenBank/DDBJ databases">
        <title>A deep insight into the sialotranscriptome of adult male and female Cluex tarsalis mosquitoes.</title>
        <authorList>
            <person name="Ribeiro J.M."/>
            <person name="Moreira F."/>
            <person name="Bernard K.A."/>
            <person name="Calvo E."/>
        </authorList>
    </citation>
    <scope>NUCLEOTIDE SEQUENCE</scope>
    <source>
        <strain evidence="5">Kern County</strain>
        <tissue evidence="5">Salivary glands</tissue>
    </source>
</reference>
<feature type="domain" description="Serpin" evidence="4">
    <location>
        <begin position="73"/>
        <end position="396"/>
    </location>
</feature>
<dbReference type="Pfam" id="PF00079">
    <property type="entry name" value="Serpin"/>
    <property type="match status" value="1"/>
</dbReference>
<evidence type="ECO:0000313" key="5">
    <source>
        <dbReference type="EMBL" id="JAV25113.1"/>
    </source>
</evidence>
<evidence type="ECO:0000256" key="3">
    <source>
        <dbReference type="SAM" id="SignalP"/>
    </source>
</evidence>
<dbReference type="InterPro" id="IPR042178">
    <property type="entry name" value="Serpin_sf_1"/>
</dbReference>
<dbReference type="GO" id="GO:0004867">
    <property type="term" value="F:serine-type endopeptidase inhibitor activity"/>
    <property type="evidence" value="ECO:0007669"/>
    <property type="project" value="UniProtKB-KW"/>
</dbReference>
<dbReference type="InterPro" id="IPR023796">
    <property type="entry name" value="Serpin_dom"/>
</dbReference>
<evidence type="ECO:0000256" key="2">
    <source>
        <dbReference type="ARBA" id="ARBA00022900"/>
    </source>
</evidence>